<sequence length="609" mass="65556">MGERMADDARSGESTPDRAEGASPVVGAPSVDGTSAAAGASRRDFLKLGGAAAAGAVVGGGAGAAAGLAVGHARGFAEGSDEFATLTPREKAGFDHLVVFMGENRSFDNLLGWLYSPDDLPVGQSFDGLAFGDYSNTGLDGAEVAVHVYEGTTDEIMGKPNPDPGEEFPHVNTQLFGIVDPSSNSDVEVGDMDAPYNAPKPGQKPTMKGFLDDYVINYERLKKGKEPTADEANQIMGSFSPEMLPVLSTLAKNFAVYDAWHCGVPSQTFCNRSFFHASTSHGFVTNKHGGGYRKWLDADATPTIFNRLEEAGISWRIYFDELQLVSFTGVLHAPVLEQYWRTERFATMEQFYTDVSTGKLPAYAFVEPRMVYNHNDFHPPFGKLRESDFDGTEIVDSAVSDVRAGELLVHRIYEAVKASATEGGSNALNTLLLITFDEHGGTYDHVPPPAGTPPHEDADPGEMGFTFDRLGCRVPAIAVSAYTRAGTVVHDEMHHAAVIATLSRLHGLKPLTRRDAGANNLFNAVNLDAPRHPGSWPSTTPQYLPPNPQATPPHPAHVHKDKPLSPPARGLLGMLLARFGQADEPEPETYADAYRLLHKYGDGLFGVQG</sequence>
<keyword evidence="10" id="KW-1185">Reference proteome</keyword>
<accession>A0ABP5BV49</accession>
<evidence type="ECO:0000256" key="3">
    <source>
        <dbReference type="ARBA" id="ARBA00012018"/>
    </source>
</evidence>
<dbReference type="PROSITE" id="PS51318">
    <property type="entry name" value="TAT"/>
    <property type="match status" value="1"/>
</dbReference>
<keyword evidence="5" id="KW-0378">Hydrolase</keyword>
<comment type="catalytic activity">
    <reaction evidence="7">
        <text>a 1,2-diacyl-sn-glycero-3-phosphocholine + H2O = phosphocholine + a 1,2-diacyl-sn-glycerol + H(+)</text>
        <dbReference type="Rhea" id="RHEA:10604"/>
        <dbReference type="ChEBI" id="CHEBI:15377"/>
        <dbReference type="ChEBI" id="CHEBI:15378"/>
        <dbReference type="ChEBI" id="CHEBI:17815"/>
        <dbReference type="ChEBI" id="CHEBI:57643"/>
        <dbReference type="ChEBI" id="CHEBI:295975"/>
        <dbReference type="EC" id="3.1.4.3"/>
    </reaction>
    <physiologicalReaction direction="left-to-right" evidence="7">
        <dbReference type="Rhea" id="RHEA:10605"/>
    </physiologicalReaction>
</comment>
<feature type="compositionally biased region" description="Pro residues" evidence="8">
    <location>
        <begin position="543"/>
        <end position="555"/>
    </location>
</feature>
<dbReference type="Proteomes" id="UP001499954">
    <property type="component" value="Unassembled WGS sequence"/>
</dbReference>
<keyword evidence="6" id="KW-0843">Virulence</keyword>
<dbReference type="PANTHER" id="PTHR31956">
    <property type="entry name" value="NON-SPECIFIC PHOSPHOLIPASE C4-RELATED"/>
    <property type="match status" value="1"/>
</dbReference>
<comment type="subcellular location">
    <subcellularLocation>
        <location evidence="1">Secreted</location>
        <location evidence="1">Cell wall</location>
    </subcellularLocation>
</comment>
<evidence type="ECO:0000256" key="1">
    <source>
        <dbReference type="ARBA" id="ARBA00004191"/>
    </source>
</evidence>
<feature type="region of interest" description="Disordered" evidence="8">
    <location>
        <begin position="532"/>
        <end position="564"/>
    </location>
</feature>
<evidence type="ECO:0000256" key="6">
    <source>
        <dbReference type="ARBA" id="ARBA00023026"/>
    </source>
</evidence>
<comment type="similarity">
    <text evidence="2">Belongs to the bacterial phospholipase C family.</text>
</comment>
<evidence type="ECO:0000256" key="8">
    <source>
        <dbReference type="SAM" id="MobiDB-lite"/>
    </source>
</evidence>
<dbReference type="Gene3D" id="3.40.720.10">
    <property type="entry name" value="Alkaline Phosphatase, subunit A"/>
    <property type="match status" value="2"/>
</dbReference>
<keyword evidence="4" id="KW-0134">Cell wall</keyword>
<evidence type="ECO:0000256" key="7">
    <source>
        <dbReference type="ARBA" id="ARBA00048421"/>
    </source>
</evidence>
<dbReference type="InterPro" id="IPR007312">
    <property type="entry name" value="Phosphoesterase"/>
</dbReference>
<dbReference type="PANTHER" id="PTHR31956:SF1">
    <property type="entry name" value="NON-SPECIFIC PHOSPHOLIPASE C1"/>
    <property type="match status" value="1"/>
</dbReference>
<evidence type="ECO:0000313" key="10">
    <source>
        <dbReference type="Proteomes" id="UP001499954"/>
    </source>
</evidence>
<evidence type="ECO:0000313" key="9">
    <source>
        <dbReference type="EMBL" id="GAA1950798.1"/>
    </source>
</evidence>
<dbReference type="InterPro" id="IPR006311">
    <property type="entry name" value="TAT_signal"/>
</dbReference>
<dbReference type="Pfam" id="PF04185">
    <property type="entry name" value="Phosphoesterase"/>
    <property type="match status" value="1"/>
</dbReference>
<protein>
    <recommendedName>
        <fullName evidence="3">phospholipase C</fullName>
        <ecNumber evidence="3">3.1.4.3</ecNumber>
    </recommendedName>
</protein>
<dbReference type="EMBL" id="BAAAMK010000002">
    <property type="protein sequence ID" value="GAA1950798.1"/>
    <property type="molecule type" value="Genomic_DNA"/>
</dbReference>
<proteinExistence type="inferred from homology"/>
<feature type="compositionally biased region" description="Basic and acidic residues" evidence="8">
    <location>
        <begin position="1"/>
        <end position="20"/>
    </location>
</feature>
<feature type="region of interest" description="Disordered" evidence="8">
    <location>
        <begin position="1"/>
        <end position="35"/>
    </location>
</feature>
<evidence type="ECO:0000256" key="4">
    <source>
        <dbReference type="ARBA" id="ARBA00022512"/>
    </source>
</evidence>
<keyword evidence="4" id="KW-0964">Secreted</keyword>
<organism evidence="9 10">
    <name type="scientific">Agromyces allii</name>
    <dbReference type="NCBI Taxonomy" id="393607"/>
    <lineage>
        <taxon>Bacteria</taxon>
        <taxon>Bacillati</taxon>
        <taxon>Actinomycetota</taxon>
        <taxon>Actinomycetes</taxon>
        <taxon>Micrococcales</taxon>
        <taxon>Microbacteriaceae</taxon>
        <taxon>Agromyces</taxon>
    </lineage>
</organism>
<dbReference type="EC" id="3.1.4.3" evidence="3"/>
<evidence type="ECO:0000256" key="5">
    <source>
        <dbReference type="ARBA" id="ARBA00022801"/>
    </source>
</evidence>
<reference evidence="10" key="1">
    <citation type="journal article" date="2019" name="Int. J. Syst. Evol. Microbiol.">
        <title>The Global Catalogue of Microorganisms (GCM) 10K type strain sequencing project: providing services to taxonomists for standard genome sequencing and annotation.</title>
        <authorList>
            <consortium name="The Broad Institute Genomics Platform"/>
            <consortium name="The Broad Institute Genome Sequencing Center for Infectious Disease"/>
            <person name="Wu L."/>
            <person name="Ma J."/>
        </authorList>
    </citation>
    <scope>NUCLEOTIDE SEQUENCE [LARGE SCALE GENOMIC DNA]</scope>
    <source>
        <strain evidence="10">JCM 13584</strain>
    </source>
</reference>
<gene>
    <name evidence="9" type="ORF">GCM10009717_16190</name>
</gene>
<dbReference type="InterPro" id="IPR017850">
    <property type="entry name" value="Alkaline_phosphatase_core_sf"/>
</dbReference>
<evidence type="ECO:0000256" key="2">
    <source>
        <dbReference type="ARBA" id="ARBA00009717"/>
    </source>
</evidence>
<name>A0ABP5BV49_9MICO</name>
<comment type="caution">
    <text evidence="9">The sequence shown here is derived from an EMBL/GenBank/DDBJ whole genome shotgun (WGS) entry which is preliminary data.</text>
</comment>